<organism evidence="2 3">
    <name type="scientific">Glaciihabitans arcticus</name>
    <dbReference type="NCBI Taxonomy" id="2668039"/>
    <lineage>
        <taxon>Bacteria</taxon>
        <taxon>Bacillati</taxon>
        <taxon>Actinomycetota</taxon>
        <taxon>Actinomycetes</taxon>
        <taxon>Micrococcales</taxon>
        <taxon>Microbacteriaceae</taxon>
        <taxon>Glaciihabitans</taxon>
    </lineage>
</organism>
<evidence type="ECO:0000256" key="1">
    <source>
        <dbReference type="SAM" id="SignalP"/>
    </source>
</evidence>
<dbReference type="Proteomes" id="UP000294194">
    <property type="component" value="Unassembled WGS sequence"/>
</dbReference>
<evidence type="ECO:0000313" key="2">
    <source>
        <dbReference type="EMBL" id="TBN56882.1"/>
    </source>
</evidence>
<keyword evidence="1" id="KW-0732">Signal</keyword>
<accession>A0A4Q9GPU9</accession>
<reference evidence="3" key="1">
    <citation type="submission" date="2019-02" db="EMBL/GenBank/DDBJ databases">
        <title>Glaciihabitans arcticus sp. nov., a psychrotolerant bacterium isolated from polar soil.</title>
        <authorList>
            <person name="Dahal R.H."/>
        </authorList>
    </citation>
    <scope>NUCLEOTIDE SEQUENCE [LARGE SCALE GENOMIC DNA]</scope>
    <source>
        <strain evidence="3">RP-3-7</strain>
    </source>
</reference>
<protein>
    <recommendedName>
        <fullName evidence="4">Lipoprotein</fullName>
    </recommendedName>
</protein>
<sequence>MTSSLARPLVLVAASLLVLTGCTATAAPTGGATPKETTTPETAETITLAEGCEEFGIAFEQYSKQVVDAEGNTTLPQLSEGTKTLAAAAATIAPRLGSADAEAAEAFTKVVDAASVLILELDSTKDTVETYNFEGDVPAAYSASMQELTDVCVPE</sequence>
<dbReference type="AlphaFoldDB" id="A0A4Q9GPU9"/>
<dbReference type="RefSeq" id="WP_130980992.1">
    <property type="nucleotide sequence ID" value="NZ_SISG01000001.1"/>
</dbReference>
<evidence type="ECO:0000313" key="3">
    <source>
        <dbReference type="Proteomes" id="UP000294194"/>
    </source>
</evidence>
<gene>
    <name evidence="2" type="ORF">EYE40_05405</name>
</gene>
<proteinExistence type="predicted"/>
<feature type="signal peptide" evidence="1">
    <location>
        <begin position="1"/>
        <end position="26"/>
    </location>
</feature>
<comment type="caution">
    <text evidence="2">The sequence shown here is derived from an EMBL/GenBank/DDBJ whole genome shotgun (WGS) entry which is preliminary data.</text>
</comment>
<evidence type="ECO:0008006" key="4">
    <source>
        <dbReference type="Google" id="ProtNLM"/>
    </source>
</evidence>
<dbReference type="EMBL" id="SISG01000001">
    <property type="protein sequence ID" value="TBN56882.1"/>
    <property type="molecule type" value="Genomic_DNA"/>
</dbReference>
<feature type="chain" id="PRO_5020569962" description="Lipoprotein" evidence="1">
    <location>
        <begin position="27"/>
        <end position="155"/>
    </location>
</feature>
<name>A0A4Q9GPU9_9MICO</name>
<dbReference type="PROSITE" id="PS51257">
    <property type="entry name" value="PROKAR_LIPOPROTEIN"/>
    <property type="match status" value="1"/>
</dbReference>
<keyword evidence="3" id="KW-1185">Reference proteome</keyword>